<name>A0ABR3F442_9AGAR</name>
<sequence>MNVAERAILRVQVNTITALYPEKLPSQTQDAQLPHGLEEVGNGYALLWPLDNTSRDVMPNKKEAILSFWCDKVVMVPDFQVDAEGGVTVPENAWFLLEKPFLETNAQLGIVDHDDDDEDDEGS</sequence>
<gene>
    <name evidence="1" type="ORF">V5O48_012065</name>
</gene>
<dbReference type="EMBL" id="JBAHYK010001031">
    <property type="protein sequence ID" value="KAL0569899.1"/>
    <property type="molecule type" value="Genomic_DNA"/>
</dbReference>
<evidence type="ECO:0000313" key="2">
    <source>
        <dbReference type="Proteomes" id="UP001465976"/>
    </source>
</evidence>
<proteinExistence type="predicted"/>
<comment type="caution">
    <text evidence="1">The sequence shown here is derived from an EMBL/GenBank/DDBJ whole genome shotgun (WGS) entry which is preliminary data.</text>
</comment>
<organism evidence="1 2">
    <name type="scientific">Marasmius crinis-equi</name>
    <dbReference type="NCBI Taxonomy" id="585013"/>
    <lineage>
        <taxon>Eukaryota</taxon>
        <taxon>Fungi</taxon>
        <taxon>Dikarya</taxon>
        <taxon>Basidiomycota</taxon>
        <taxon>Agaricomycotina</taxon>
        <taxon>Agaricomycetes</taxon>
        <taxon>Agaricomycetidae</taxon>
        <taxon>Agaricales</taxon>
        <taxon>Marasmiineae</taxon>
        <taxon>Marasmiaceae</taxon>
        <taxon>Marasmius</taxon>
    </lineage>
</organism>
<accession>A0ABR3F442</accession>
<dbReference type="Proteomes" id="UP001465976">
    <property type="component" value="Unassembled WGS sequence"/>
</dbReference>
<evidence type="ECO:0000313" key="1">
    <source>
        <dbReference type="EMBL" id="KAL0569899.1"/>
    </source>
</evidence>
<keyword evidence="2" id="KW-1185">Reference proteome</keyword>
<protein>
    <submittedName>
        <fullName evidence="1">Uncharacterized protein</fullName>
    </submittedName>
</protein>
<reference evidence="1 2" key="1">
    <citation type="submission" date="2024-02" db="EMBL/GenBank/DDBJ databases">
        <title>A draft genome for the cacao thread blight pathogen Marasmius crinis-equi.</title>
        <authorList>
            <person name="Cohen S.P."/>
            <person name="Baruah I.K."/>
            <person name="Amoako-Attah I."/>
            <person name="Bukari Y."/>
            <person name="Meinhardt L.W."/>
            <person name="Bailey B.A."/>
        </authorList>
    </citation>
    <scope>NUCLEOTIDE SEQUENCE [LARGE SCALE GENOMIC DNA]</scope>
    <source>
        <strain evidence="1 2">GH-76</strain>
    </source>
</reference>